<dbReference type="InterPro" id="IPR041248">
    <property type="entry name" value="YDG"/>
</dbReference>
<dbReference type="Gene3D" id="2.160.20.10">
    <property type="entry name" value="Single-stranded right-handed beta-helix, Pectin lyase-like"/>
    <property type="match status" value="1"/>
</dbReference>
<dbReference type="Pfam" id="PF13018">
    <property type="entry name" value="ESPR"/>
    <property type="match status" value="1"/>
</dbReference>
<accession>A0A2Z5AA12</accession>
<evidence type="ECO:0000259" key="5">
    <source>
        <dbReference type="SMART" id="SM00912"/>
    </source>
</evidence>
<dbReference type="InterPro" id="IPR050909">
    <property type="entry name" value="Bact_Autotransporter_VF"/>
</dbReference>
<reference evidence="6 7" key="1">
    <citation type="submission" date="2017-06" db="EMBL/GenBank/DDBJ databases">
        <title>Evolution towards high GC content and high-temperature stress adaptation in endophytic Pseudomonas oryzihabitans impacted its plant-growth promoting traits.</title>
        <authorList>
            <person name="Nascimento F.X."/>
        </authorList>
    </citation>
    <scope>NUCLEOTIDE SEQUENCE [LARGE SCALE GENOMIC DNA]</scope>
    <source>
        <strain evidence="6 7">MS8</strain>
    </source>
</reference>
<feature type="region of interest" description="Disordered" evidence="4">
    <location>
        <begin position="401"/>
        <end position="421"/>
    </location>
</feature>
<dbReference type="EMBL" id="CP022198">
    <property type="protein sequence ID" value="AXA66802.1"/>
    <property type="molecule type" value="Genomic_DNA"/>
</dbReference>
<dbReference type="InterPro" id="IPR011050">
    <property type="entry name" value="Pectin_lyase_fold/virulence"/>
</dbReference>
<name>A0A2Z5AA12_9PSED</name>
<dbReference type="RefSeq" id="WP_208691046.1">
    <property type="nucleotide sequence ID" value="NZ_CP022198.1"/>
</dbReference>
<evidence type="ECO:0000256" key="4">
    <source>
        <dbReference type="SAM" id="MobiDB-lite"/>
    </source>
</evidence>
<evidence type="ECO:0000313" key="7">
    <source>
        <dbReference type="Proteomes" id="UP000250579"/>
    </source>
</evidence>
<dbReference type="PANTHER" id="PTHR12338">
    <property type="entry name" value="AUTOTRANSPORTER"/>
    <property type="match status" value="1"/>
</dbReference>
<dbReference type="InterPro" id="IPR012334">
    <property type="entry name" value="Pectin_lyas_fold"/>
</dbReference>
<evidence type="ECO:0000313" key="6">
    <source>
        <dbReference type="EMBL" id="AXA66802.1"/>
    </source>
</evidence>
<evidence type="ECO:0000256" key="3">
    <source>
        <dbReference type="ARBA" id="ARBA00022729"/>
    </source>
</evidence>
<dbReference type="PANTHER" id="PTHR12338:SF8">
    <property type="entry name" value="HEME_HEMOPEXIN-BINDING PROTEIN"/>
    <property type="match status" value="1"/>
</dbReference>
<organism evidence="6 7">
    <name type="scientific">Pseudomonas oryzihabitans</name>
    <dbReference type="NCBI Taxonomy" id="47885"/>
    <lineage>
        <taxon>Bacteria</taxon>
        <taxon>Pseudomonadati</taxon>
        <taxon>Pseudomonadota</taxon>
        <taxon>Gammaproteobacteria</taxon>
        <taxon>Pseudomonadales</taxon>
        <taxon>Pseudomonadaceae</taxon>
        <taxon>Pseudomonas</taxon>
    </lineage>
</organism>
<dbReference type="InterPro" id="IPR008638">
    <property type="entry name" value="FhaB/CdiA-like_TPS"/>
</dbReference>
<comment type="subcellular location">
    <subcellularLocation>
        <location evidence="1">Secreted</location>
    </subcellularLocation>
</comment>
<keyword evidence="2" id="KW-0964">Secreted</keyword>
<evidence type="ECO:0000256" key="1">
    <source>
        <dbReference type="ARBA" id="ARBA00004613"/>
    </source>
</evidence>
<dbReference type="NCBIfam" id="TIGR01901">
    <property type="entry name" value="adhes_NPXG"/>
    <property type="match status" value="1"/>
</dbReference>
<dbReference type="Proteomes" id="UP000250579">
    <property type="component" value="Chromosome"/>
</dbReference>
<dbReference type="InterPro" id="IPR024973">
    <property type="entry name" value="ESPR"/>
</dbReference>
<dbReference type="SUPFAM" id="SSF51126">
    <property type="entry name" value="Pectin lyase-like"/>
    <property type="match status" value="1"/>
</dbReference>
<sequence>MRHATLNHIYRLVWSDLHQTWVAVSELTRGQGKKVTRKLSAAVVVTASMVAPLAHAGPTGGQITAGSGTINQSGSTTTINQGSQNLSLNWQSFNTSTSETVNFSQPSTSAIAVNRIGDQNPTQFLGKLNANGQVYLINPNGIVFGSGAQVNVGGLVASTLDINDSAASGNARTFSGTGAGSVVNKGTINTANGGYVAFVGKQVQNQGTITAPGGTAALAAGSDVTLSFTGDKLVNLQINKSTVDTLAENGGLVQADGGAVWMSAGARDTVLASVVNNTGIVQARSVQNVNGTIVLEAGSAGTTTNDGTLDVAGVAAGQHGGSAKVLGGTVNLTANSRIDASGDTGGGSALIGGNFKGLGSEQRATNTTVAAGSRIEADARSNGNGGQVAVWSDGATRFDGHISARGGRASGNGGSVETSGKHLTIGSNASVATLAPNGQTGDWLLDPDDFTVYSDGNSTGDIKDTDLTAALQSSNLTIKTGATTTCSAGLTCTGHSGNGDIILANGSLIGGSSWTSGTTLTLSAYRNIELQGTANLDSASATGNMILRSDNTGTGTGTVIFSNQSNVYGNATGTIKIYYNPSSYTSPTDYASLTDGNGNLLINMPDSSKLSSYMYVNLAAVIGNKTYDGSTTASISSATVRGGVPSDVTIDTSGATAAFADKNVGTGKAVTVSGITLSGSGASKYALNGLDSSTATISKRDLSLSGISANNKTYDGTTSATISGSAVVSAIGSDAVSVSGSGAGSIFADKNAGTGKAVTVSGYTLTGADAGNYNLVQPTSLTADIAKANLSVTGVTAANRTYDGTTNATLSGTAAVSALGSDVVTVTGTGSAAFSDKNAGSGKAVTVTGYGLSGVDAGNYNVVQPTGLTATINKASLGVAGVSVADKTYDGTTSATLTGSAAVTGIAGDDVSVTGSGSAVFADKNSGINKAVTVSGYTLGGTDAGNYTLAPSGGLTASIAKLDTVLSGISAANKTYDGTTNATITGSAVVSAIGADVVAVSGSGAGSTFADKNAATGKAITVNGYTLTGADAGNYNLVQPIGLTADIAKANLSVTGVTAANRTYDGTTNATLTGTAAVSALGSDVVTVTGIGNGTFSDKNAGSGKAVTVTGYGLSGADAGNYNVVQPTGLTATINKASLGVAGVSVADKTYDGTTSATLTGTASVTGIAGDDVSVTGSGSAFFGDKNAGVNKAVLVSGYTLGGTDAGNYTLVPSGGLTASIAKLDTILSGISAANKTYDGTVNATITGSAVVSAIGSDAVSVSGSGAGSTFADKNAGMGKAVNVSGYTLTGADAGNYNLVQSTGLSADIFKANLSVTGVAAANKTYDGTTAANLVGTATVAAFGSDAVAVSGSGSASFGEKNVGSGKAVTVSGYTLSGVDAGNYNLLQPSGLTAAIGKASLVLAGLGVSDKVYDGTTAATLSGTGSVSAIGGDVVSVQGSGSAVFADKNAGANKAVNVSGYSLSGADAGNYNLVQPSGLTGTISKADLLLSGLGISNKVYDGTTAATLTGTGSVSAFGSDVVSLAGSGSAAFTDKNAGSGKVATVSGFTLSGTDAGNYNLVRPTGLTANIAKATVSVTGVAAANKTYDGTTAANVVGTATVNAFGSDAVAVSGSGNASFGDKNAGIGKAVTVSGYTLSGADAGNYNLVQPSGLIANISKATLVLAGLGVSDKVYDGTTAATLSGNGSVSAFGGDVVSVTGSGSASFADKNAGANKAVNVSGYSLSGADAGNYNLVQPSGLTASISKADLLLSGLGISNKIYDGTTAATLTGSGSVTAFGSDVVSVAGSGSAAFADKNAGSGKAATVSGLTLSGADAGNYNLVQPTGLTADIAKANLSVTGVAAANKTYDGTTAANIVGTATVSAFGNDAVAVSGSGNASFGDKNAGVGKAVTVSGYSLIGADAGNYNLVQPSGLTANISKASLVLAGLGVSDKVYDGTTAATLSGTGSVSAFGGDVVSVTGSGSASFADKNAGANKAVSVSGYTLSGADAGNYNLVQPSGLTATISKADLLLSGLGISDKVYDGTTAATLTGTGSVSAFGNDMVSVAGSGSASFTDKSVGNGKAVTVGGYVLGGADADNYRLILPSSFTANITPASLTLSGITASDKVFDGTQRANINTGNAVLTGLLGGDAVSLVTSGAFADAAVGNGKLVTLSNGLTGSDSGNYTLNGQTTTLASITAIPAGPTPATPAATLATTGLLQTTQNAVAQVQSAVLPVQAAAQPRALSLSSTLEVRDLQQDNVASNERTGNNGNTAFVNTSIGFGTQAPRLSIQNGGVQLPPVAVSVSQ</sequence>
<dbReference type="Pfam" id="PF18657">
    <property type="entry name" value="YDG"/>
    <property type="match status" value="18"/>
</dbReference>
<dbReference type="GO" id="GO:0005576">
    <property type="term" value="C:extracellular region"/>
    <property type="evidence" value="ECO:0007669"/>
    <property type="project" value="UniProtKB-SubCell"/>
</dbReference>
<feature type="domain" description="Filamentous haemagglutinin FhaB/tRNA nuclease CdiA-like TPS" evidence="5">
    <location>
        <begin position="54"/>
        <end position="166"/>
    </location>
</feature>
<evidence type="ECO:0000256" key="2">
    <source>
        <dbReference type="ARBA" id="ARBA00022525"/>
    </source>
</evidence>
<proteinExistence type="predicted"/>
<protein>
    <recommendedName>
        <fullName evidence="5">Filamentous haemagglutinin FhaB/tRNA nuclease CdiA-like TPS domain-containing protein</fullName>
    </recommendedName>
</protein>
<gene>
    <name evidence="6" type="ORF">CE139_13555</name>
</gene>
<dbReference type="Pfam" id="PF05860">
    <property type="entry name" value="TPS"/>
    <property type="match status" value="1"/>
</dbReference>
<dbReference type="SMART" id="SM00912">
    <property type="entry name" value="Haemagg_act"/>
    <property type="match status" value="1"/>
</dbReference>
<keyword evidence="3" id="KW-0732">Signal</keyword>